<dbReference type="PANTHER" id="PTHR30055:SF226">
    <property type="entry name" value="HTH-TYPE TRANSCRIPTIONAL REGULATOR PKSA"/>
    <property type="match status" value="1"/>
</dbReference>
<evidence type="ECO:0000256" key="1">
    <source>
        <dbReference type="ARBA" id="ARBA00023125"/>
    </source>
</evidence>
<dbReference type="Pfam" id="PF00440">
    <property type="entry name" value="TetR_N"/>
    <property type="match status" value="1"/>
</dbReference>
<reference evidence="5" key="1">
    <citation type="journal article" date="2019" name="Int. J. Syst. Evol. Microbiol.">
        <title>The Global Catalogue of Microorganisms (GCM) 10K type strain sequencing project: providing services to taxonomists for standard genome sequencing and annotation.</title>
        <authorList>
            <consortium name="The Broad Institute Genomics Platform"/>
            <consortium name="The Broad Institute Genome Sequencing Center for Infectious Disease"/>
            <person name="Wu L."/>
            <person name="Ma J."/>
        </authorList>
    </citation>
    <scope>NUCLEOTIDE SEQUENCE [LARGE SCALE GENOMIC DNA]</scope>
    <source>
        <strain evidence="5">DT72</strain>
    </source>
</reference>
<keyword evidence="5" id="KW-1185">Reference proteome</keyword>
<dbReference type="PANTHER" id="PTHR30055">
    <property type="entry name" value="HTH-TYPE TRANSCRIPTIONAL REGULATOR RUTR"/>
    <property type="match status" value="1"/>
</dbReference>
<dbReference type="EMBL" id="JBHUFB010000009">
    <property type="protein sequence ID" value="MFD1812487.1"/>
    <property type="molecule type" value="Genomic_DNA"/>
</dbReference>
<accession>A0ABW4P433</accession>
<dbReference type="PROSITE" id="PS50977">
    <property type="entry name" value="HTH_TETR_2"/>
    <property type="match status" value="1"/>
</dbReference>
<sequence>MVRGQAVRDYGGVSADDRRAERRRKLLDAGRHAWGRAGLGEVTVRGVCAAAGLQPRYFYEQFANRDALIVAVADEVRDKLFTTLVDSSRSADGGLEDKLRAALTAFLCVIADDPDIHHIMRTDLAGVPGLETRRVDSLNMVAELIVRYGSDVPGFDPRPGIDRRQVARFVAGGVNHLIDNWLADQDETPLELAEQCTRLCMTFGQGHEVSSD</sequence>
<evidence type="ECO:0000256" key="2">
    <source>
        <dbReference type="PROSITE-ProRule" id="PRU00335"/>
    </source>
</evidence>
<feature type="domain" description="HTH tetR-type" evidence="3">
    <location>
        <begin position="20"/>
        <end position="80"/>
    </location>
</feature>
<comment type="caution">
    <text evidence="4">The sequence shown here is derived from an EMBL/GenBank/DDBJ whole genome shotgun (WGS) entry which is preliminary data.</text>
</comment>
<keyword evidence="1 2" id="KW-0238">DNA-binding</keyword>
<evidence type="ECO:0000259" key="3">
    <source>
        <dbReference type="PROSITE" id="PS50977"/>
    </source>
</evidence>
<evidence type="ECO:0000313" key="4">
    <source>
        <dbReference type="EMBL" id="MFD1812487.1"/>
    </source>
</evidence>
<feature type="DNA-binding region" description="H-T-H motif" evidence="2">
    <location>
        <begin position="43"/>
        <end position="62"/>
    </location>
</feature>
<organism evidence="4 5">
    <name type="scientific">Rhodococcus gannanensis</name>
    <dbReference type="NCBI Taxonomy" id="1960308"/>
    <lineage>
        <taxon>Bacteria</taxon>
        <taxon>Bacillati</taxon>
        <taxon>Actinomycetota</taxon>
        <taxon>Actinomycetes</taxon>
        <taxon>Mycobacteriales</taxon>
        <taxon>Nocardiaceae</taxon>
        <taxon>Rhodococcus</taxon>
    </lineage>
</organism>
<dbReference type="SUPFAM" id="SSF46689">
    <property type="entry name" value="Homeodomain-like"/>
    <property type="match status" value="1"/>
</dbReference>
<dbReference type="Proteomes" id="UP001597286">
    <property type="component" value="Unassembled WGS sequence"/>
</dbReference>
<protein>
    <submittedName>
        <fullName evidence="4">TetR/AcrR family transcriptional regulator</fullName>
    </submittedName>
</protein>
<dbReference type="InterPro" id="IPR001647">
    <property type="entry name" value="HTH_TetR"/>
</dbReference>
<proteinExistence type="predicted"/>
<gene>
    <name evidence="4" type="ORF">ACFSJG_09705</name>
</gene>
<evidence type="ECO:0000313" key="5">
    <source>
        <dbReference type="Proteomes" id="UP001597286"/>
    </source>
</evidence>
<dbReference type="InterPro" id="IPR009057">
    <property type="entry name" value="Homeodomain-like_sf"/>
</dbReference>
<name>A0ABW4P433_9NOCA</name>
<dbReference type="Gene3D" id="1.10.357.10">
    <property type="entry name" value="Tetracycline Repressor, domain 2"/>
    <property type="match status" value="1"/>
</dbReference>
<dbReference type="InterPro" id="IPR050109">
    <property type="entry name" value="HTH-type_TetR-like_transc_reg"/>
</dbReference>
<dbReference type="RefSeq" id="WP_378484988.1">
    <property type="nucleotide sequence ID" value="NZ_JBHUFB010000009.1"/>
</dbReference>